<keyword evidence="2" id="KW-0805">Transcription regulation</keyword>
<dbReference type="PANTHER" id="PTHR43133:SF53">
    <property type="entry name" value="ECF RNA POLYMERASE SIGMA-E FACTOR"/>
    <property type="match status" value="1"/>
</dbReference>
<name>A0ABU3W217_9GAMM</name>
<dbReference type="InterPro" id="IPR036388">
    <property type="entry name" value="WH-like_DNA-bd_sf"/>
</dbReference>
<dbReference type="InterPro" id="IPR014284">
    <property type="entry name" value="RNA_pol_sigma-70_dom"/>
</dbReference>
<evidence type="ECO:0000256" key="2">
    <source>
        <dbReference type="ARBA" id="ARBA00023015"/>
    </source>
</evidence>
<evidence type="ECO:0000256" key="1">
    <source>
        <dbReference type="ARBA" id="ARBA00010641"/>
    </source>
</evidence>
<evidence type="ECO:0000313" key="7">
    <source>
        <dbReference type="EMBL" id="MDV2080588.1"/>
    </source>
</evidence>
<dbReference type="InterPro" id="IPR007627">
    <property type="entry name" value="RNA_pol_sigma70_r2"/>
</dbReference>
<dbReference type="SUPFAM" id="SSF88946">
    <property type="entry name" value="Sigma2 domain of RNA polymerase sigma factors"/>
    <property type="match status" value="1"/>
</dbReference>
<accession>A0ABU3W217</accession>
<dbReference type="Gene3D" id="1.10.10.10">
    <property type="entry name" value="Winged helix-like DNA-binding domain superfamily/Winged helix DNA-binding domain"/>
    <property type="match status" value="1"/>
</dbReference>
<dbReference type="InterPro" id="IPR013325">
    <property type="entry name" value="RNA_pol_sigma_r2"/>
</dbReference>
<dbReference type="Proteomes" id="UP001269819">
    <property type="component" value="Unassembled WGS sequence"/>
</dbReference>
<dbReference type="Pfam" id="PF08281">
    <property type="entry name" value="Sigma70_r4_2"/>
    <property type="match status" value="1"/>
</dbReference>
<evidence type="ECO:0000313" key="8">
    <source>
        <dbReference type="Proteomes" id="UP001269819"/>
    </source>
</evidence>
<protein>
    <submittedName>
        <fullName evidence="7">RNA polymerase sigma factor</fullName>
    </submittedName>
</protein>
<dbReference type="EMBL" id="JAWIIJ010000016">
    <property type="protein sequence ID" value="MDV2080588.1"/>
    <property type="molecule type" value="Genomic_DNA"/>
</dbReference>
<dbReference type="InterPro" id="IPR013249">
    <property type="entry name" value="RNA_pol_sigma70_r4_t2"/>
</dbReference>
<evidence type="ECO:0000256" key="3">
    <source>
        <dbReference type="ARBA" id="ARBA00023082"/>
    </source>
</evidence>
<proteinExistence type="inferred from homology"/>
<dbReference type="RefSeq" id="WP_316974978.1">
    <property type="nucleotide sequence ID" value="NZ_JAWIIJ010000016.1"/>
</dbReference>
<sequence length="206" mass="23466">MPPTREHNDEQQLVLQLQAGEAAAYREAVRRYTPGMLAVARYYTDHSSAEDIVQECWTRVVSAIASFEGRASLKTWLHRIVANQAKNSLRRSQREVQTDFSEALEPQLASRFRSNGRWSQPPQLSTRETAESLLENGALSDCLDKHLSKLPETQRSALMLYEAHQRQSAEVCNILGVSASNLRVMLHRARQKIFLMVEHFQETGQC</sequence>
<evidence type="ECO:0000256" key="4">
    <source>
        <dbReference type="ARBA" id="ARBA00023163"/>
    </source>
</evidence>
<keyword evidence="3" id="KW-0731">Sigma factor</keyword>
<keyword evidence="4" id="KW-0804">Transcription</keyword>
<dbReference type="SUPFAM" id="SSF88659">
    <property type="entry name" value="Sigma3 and sigma4 domains of RNA polymerase sigma factors"/>
    <property type="match status" value="1"/>
</dbReference>
<keyword evidence="8" id="KW-1185">Reference proteome</keyword>
<dbReference type="CDD" id="cd06171">
    <property type="entry name" value="Sigma70_r4"/>
    <property type="match status" value="1"/>
</dbReference>
<comment type="caution">
    <text evidence="7">The sequence shown here is derived from an EMBL/GenBank/DDBJ whole genome shotgun (WGS) entry which is preliminary data.</text>
</comment>
<feature type="domain" description="RNA polymerase sigma-70 region 2" evidence="5">
    <location>
        <begin position="29"/>
        <end position="94"/>
    </location>
</feature>
<dbReference type="PANTHER" id="PTHR43133">
    <property type="entry name" value="RNA POLYMERASE ECF-TYPE SIGMA FACTO"/>
    <property type="match status" value="1"/>
</dbReference>
<gene>
    <name evidence="7" type="ORF">RYS15_18035</name>
</gene>
<comment type="similarity">
    <text evidence="1">Belongs to the sigma-70 factor family. ECF subfamily.</text>
</comment>
<reference evidence="7 8" key="1">
    <citation type="submission" date="2023-10" db="EMBL/GenBank/DDBJ databases">
        <title>Characteristics and mechanism of a salt-tolerant marine origin heterotrophic nitrifying- aerobic denitrifying bacteria Marinobacter xestospongiae HN1.</title>
        <authorList>
            <person name="Qi R."/>
        </authorList>
    </citation>
    <scope>NUCLEOTIDE SEQUENCE [LARGE SCALE GENOMIC DNA]</scope>
    <source>
        <strain evidence="7 8">HN1</strain>
    </source>
</reference>
<dbReference type="Gene3D" id="1.10.1740.10">
    <property type="match status" value="1"/>
</dbReference>
<evidence type="ECO:0000259" key="6">
    <source>
        <dbReference type="Pfam" id="PF08281"/>
    </source>
</evidence>
<dbReference type="InterPro" id="IPR039425">
    <property type="entry name" value="RNA_pol_sigma-70-like"/>
</dbReference>
<dbReference type="InterPro" id="IPR013324">
    <property type="entry name" value="RNA_pol_sigma_r3/r4-like"/>
</dbReference>
<evidence type="ECO:0000259" key="5">
    <source>
        <dbReference type="Pfam" id="PF04542"/>
    </source>
</evidence>
<feature type="domain" description="RNA polymerase sigma factor 70 region 4 type 2" evidence="6">
    <location>
        <begin position="141"/>
        <end position="193"/>
    </location>
</feature>
<dbReference type="NCBIfam" id="TIGR02937">
    <property type="entry name" value="sigma70-ECF"/>
    <property type="match status" value="1"/>
</dbReference>
<dbReference type="Pfam" id="PF04542">
    <property type="entry name" value="Sigma70_r2"/>
    <property type="match status" value="1"/>
</dbReference>
<organism evidence="7 8">
    <name type="scientific">Marinobacter xestospongiae</name>
    <dbReference type="NCBI Taxonomy" id="994319"/>
    <lineage>
        <taxon>Bacteria</taxon>
        <taxon>Pseudomonadati</taxon>
        <taxon>Pseudomonadota</taxon>
        <taxon>Gammaproteobacteria</taxon>
        <taxon>Pseudomonadales</taxon>
        <taxon>Marinobacteraceae</taxon>
        <taxon>Marinobacter</taxon>
    </lineage>
</organism>